<feature type="domain" description="Beta-galactosidase jelly roll" evidence="3">
    <location>
        <begin position="30"/>
        <end position="134"/>
    </location>
</feature>
<accession>A0A9P6D8E4</accession>
<dbReference type="InterPro" id="IPR025300">
    <property type="entry name" value="BetaGal_jelly_roll_dom"/>
</dbReference>
<dbReference type="EMBL" id="MU154985">
    <property type="protein sequence ID" value="KAF9486715.1"/>
    <property type="molecule type" value="Genomic_DNA"/>
</dbReference>
<evidence type="ECO:0000256" key="2">
    <source>
        <dbReference type="ARBA" id="ARBA00023295"/>
    </source>
</evidence>
<reference evidence="4" key="1">
    <citation type="submission" date="2020-11" db="EMBL/GenBank/DDBJ databases">
        <authorList>
            <consortium name="DOE Joint Genome Institute"/>
            <person name="Ahrendt S."/>
            <person name="Riley R."/>
            <person name="Andreopoulos W."/>
            <person name="Labutti K."/>
            <person name="Pangilinan J."/>
            <person name="Ruiz-Duenas F.J."/>
            <person name="Barrasa J.M."/>
            <person name="Sanchez-Garcia M."/>
            <person name="Camarero S."/>
            <person name="Miyauchi S."/>
            <person name="Serrano A."/>
            <person name="Linde D."/>
            <person name="Babiker R."/>
            <person name="Drula E."/>
            <person name="Ayuso-Fernandez I."/>
            <person name="Pacheco R."/>
            <person name="Padilla G."/>
            <person name="Ferreira P."/>
            <person name="Barriuso J."/>
            <person name="Kellner H."/>
            <person name="Castanera R."/>
            <person name="Alfaro M."/>
            <person name="Ramirez L."/>
            <person name="Pisabarro A.G."/>
            <person name="Kuo A."/>
            <person name="Tritt A."/>
            <person name="Lipzen A."/>
            <person name="He G."/>
            <person name="Yan M."/>
            <person name="Ng V."/>
            <person name="Cullen D."/>
            <person name="Martin F."/>
            <person name="Rosso M.-N."/>
            <person name="Henrissat B."/>
            <person name="Hibbett D."/>
            <person name="Martinez A.T."/>
            <person name="Grigoriev I.V."/>
        </authorList>
    </citation>
    <scope>NUCLEOTIDE SEQUENCE</scope>
    <source>
        <strain evidence="4">ATCC 90797</strain>
    </source>
</reference>
<protein>
    <recommendedName>
        <fullName evidence="3">Beta-galactosidase jelly roll domain-containing protein</fullName>
    </recommendedName>
</protein>
<feature type="domain" description="Beta-galactosidase jelly roll" evidence="3">
    <location>
        <begin position="193"/>
        <end position="300"/>
    </location>
</feature>
<evidence type="ECO:0000256" key="1">
    <source>
        <dbReference type="ARBA" id="ARBA00022801"/>
    </source>
</evidence>
<proteinExistence type="predicted"/>
<dbReference type="AlphaFoldDB" id="A0A9P6D8E4"/>
<evidence type="ECO:0000313" key="5">
    <source>
        <dbReference type="Proteomes" id="UP000807025"/>
    </source>
</evidence>
<dbReference type="GO" id="GO:0004565">
    <property type="term" value="F:beta-galactosidase activity"/>
    <property type="evidence" value="ECO:0007669"/>
    <property type="project" value="UniProtKB-ARBA"/>
</dbReference>
<keyword evidence="1" id="KW-0378">Hydrolase</keyword>
<comment type="caution">
    <text evidence="4">The sequence shown here is derived from an EMBL/GenBank/DDBJ whole genome shotgun (WGS) entry which is preliminary data.</text>
</comment>
<organism evidence="4 5">
    <name type="scientific">Pleurotus eryngii</name>
    <name type="common">Boletus of the steppes</name>
    <dbReference type="NCBI Taxonomy" id="5323"/>
    <lineage>
        <taxon>Eukaryota</taxon>
        <taxon>Fungi</taxon>
        <taxon>Dikarya</taxon>
        <taxon>Basidiomycota</taxon>
        <taxon>Agaricomycotina</taxon>
        <taxon>Agaricomycetes</taxon>
        <taxon>Agaricomycetidae</taxon>
        <taxon>Agaricales</taxon>
        <taxon>Pleurotineae</taxon>
        <taxon>Pleurotaceae</taxon>
        <taxon>Pleurotus</taxon>
    </lineage>
</organism>
<evidence type="ECO:0000313" key="4">
    <source>
        <dbReference type="EMBL" id="KAF9486715.1"/>
    </source>
</evidence>
<sequence>MSEGQNWGVYRASFHSHVVSAPSKYRIYKTSTTRPQQPSAGKFVLYSSEYGFHAGQWVWRGHFSGNATGVQLSIQGGFSFGYSAFLNTHFLGSGQGSSHSQDGVDILSPSFNFTQDQLRDGDNVLTVIHDSTGMNQDYGINDEHKTPRGIRGYRLLGDNGIEFDTWKVAGNFGGENAPDAVRGPYNEGGWWFERVGAHLPGFDASTWNTSCTPYQGRSTPGVTVYRTSFSLNIPHDADVPLAFDLELDKIQPHRVLIYVNGWQFGRLISSLGPQTSFPVPEGILNHRGNNEVLISLWALDSGGARLRKLELNKRGTFSSSKTATVSLVKAPNWEDLRA</sequence>
<dbReference type="SUPFAM" id="SSF49785">
    <property type="entry name" value="Galactose-binding domain-like"/>
    <property type="match status" value="2"/>
</dbReference>
<gene>
    <name evidence="4" type="ORF">BDN71DRAFT_1594805</name>
</gene>
<name>A0A9P6D8E4_PLEER</name>
<dbReference type="OrthoDB" id="1657402at2759"/>
<dbReference type="InterPro" id="IPR008979">
    <property type="entry name" value="Galactose-bd-like_sf"/>
</dbReference>
<evidence type="ECO:0000259" key="3">
    <source>
        <dbReference type="Pfam" id="PF13364"/>
    </source>
</evidence>
<keyword evidence="5" id="KW-1185">Reference proteome</keyword>
<dbReference type="Gene3D" id="2.60.120.260">
    <property type="entry name" value="Galactose-binding domain-like"/>
    <property type="match status" value="2"/>
</dbReference>
<dbReference type="Pfam" id="PF13364">
    <property type="entry name" value="BetaGal_ABD2"/>
    <property type="match status" value="2"/>
</dbReference>
<keyword evidence="2" id="KW-0326">Glycosidase</keyword>
<dbReference type="Proteomes" id="UP000807025">
    <property type="component" value="Unassembled WGS sequence"/>
</dbReference>